<evidence type="ECO:0000256" key="5">
    <source>
        <dbReference type="ARBA" id="ARBA00023049"/>
    </source>
</evidence>
<dbReference type="PANTHER" id="PTHR34858">
    <property type="entry name" value="CYSO-CYSTEINE PEPTIDASE"/>
    <property type="match status" value="1"/>
</dbReference>
<dbReference type="OrthoDB" id="9802958at2"/>
<accession>M1ZB24</accession>
<dbReference type="RefSeq" id="WP_005008044.1">
    <property type="nucleotide sequence ID" value="NZ_HG422173.1"/>
</dbReference>
<dbReference type="GO" id="GO:0008235">
    <property type="term" value="F:metalloexopeptidase activity"/>
    <property type="evidence" value="ECO:0007669"/>
    <property type="project" value="TreeGrafter"/>
</dbReference>
<evidence type="ECO:0000256" key="2">
    <source>
        <dbReference type="ARBA" id="ARBA00022723"/>
    </source>
</evidence>
<dbReference type="InterPro" id="IPR028090">
    <property type="entry name" value="JAB_dom_prok"/>
</dbReference>
<feature type="domain" description="MPN" evidence="6">
    <location>
        <begin position="2"/>
        <end position="149"/>
    </location>
</feature>
<dbReference type="HOGENOM" id="CLU_116765_3_0_0"/>
<dbReference type="STRING" id="1266370.NITGR_290097"/>
<proteinExistence type="predicted"/>
<dbReference type="GO" id="GO:0008270">
    <property type="term" value="F:zinc ion binding"/>
    <property type="evidence" value="ECO:0007669"/>
    <property type="project" value="TreeGrafter"/>
</dbReference>
<dbReference type="AlphaFoldDB" id="M1ZB24"/>
<dbReference type="PROSITE" id="PS50249">
    <property type="entry name" value="MPN"/>
    <property type="match status" value="1"/>
</dbReference>
<keyword evidence="8" id="KW-1185">Reference proteome</keyword>
<protein>
    <submittedName>
        <fullName evidence="7">Putative Mov34/MPN/PAD-1 family protein</fullName>
    </submittedName>
</protein>
<dbReference type="InParanoid" id="M1ZB24"/>
<gene>
    <name evidence="7" type="ORF">NITGR_290097</name>
</gene>
<name>M1ZB24_NITG3</name>
<dbReference type="Gene3D" id="3.40.140.10">
    <property type="entry name" value="Cytidine Deaminase, domain 2"/>
    <property type="match status" value="1"/>
</dbReference>
<reference evidence="7 8" key="1">
    <citation type="journal article" date="2013" name="Front. Microbiol.">
        <title>The genome of Nitrospina gracilis illuminates the metabolism and evolution of the major marine nitrite oxidizer.</title>
        <authorList>
            <person name="Luecker S."/>
            <person name="Nowka B."/>
            <person name="Rattei T."/>
            <person name="Spieck E."/>
            <person name="and Daims H."/>
        </authorList>
    </citation>
    <scope>NUCLEOTIDE SEQUENCE [LARGE SCALE GENOMIC DNA]</scope>
    <source>
        <strain evidence="7 8">3/211</strain>
    </source>
</reference>
<dbReference type="Proteomes" id="UP000011704">
    <property type="component" value="Unassembled WGS sequence"/>
</dbReference>
<evidence type="ECO:0000313" key="7">
    <source>
        <dbReference type="EMBL" id="CCQ90497.1"/>
    </source>
</evidence>
<dbReference type="InterPro" id="IPR051929">
    <property type="entry name" value="VirAsm_ModProt"/>
</dbReference>
<comment type="caution">
    <text evidence="7">The sequence shown here is derived from an EMBL/GenBank/DDBJ whole genome shotgun (WGS) entry which is preliminary data.</text>
</comment>
<evidence type="ECO:0000256" key="3">
    <source>
        <dbReference type="ARBA" id="ARBA00022801"/>
    </source>
</evidence>
<keyword evidence="3" id="KW-0378">Hydrolase</keyword>
<dbReference type="PANTHER" id="PTHR34858:SF1">
    <property type="entry name" value="CYSO-CYSTEINE PEPTIDASE"/>
    <property type="match status" value="1"/>
</dbReference>
<evidence type="ECO:0000256" key="4">
    <source>
        <dbReference type="ARBA" id="ARBA00022833"/>
    </source>
</evidence>
<dbReference type="CDD" id="cd08070">
    <property type="entry name" value="MPN_like"/>
    <property type="match status" value="1"/>
</dbReference>
<dbReference type="EMBL" id="CAQJ01000032">
    <property type="protein sequence ID" value="CCQ90497.1"/>
    <property type="molecule type" value="Genomic_DNA"/>
</dbReference>
<keyword evidence="4" id="KW-0862">Zinc</keyword>
<organism evidence="7 8">
    <name type="scientific">Nitrospina gracilis (strain 3/211)</name>
    <dbReference type="NCBI Taxonomy" id="1266370"/>
    <lineage>
        <taxon>Bacteria</taxon>
        <taxon>Pseudomonadati</taxon>
        <taxon>Nitrospinota/Tectimicrobiota group</taxon>
        <taxon>Nitrospinota</taxon>
        <taxon>Nitrospinia</taxon>
        <taxon>Nitrospinales</taxon>
        <taxon>Nitrospinaceae</taxon>
        <taxon>Nitrospina</taxon>
    </lineage>
</organism>
<keyword evidence="5" id="KW-0482">Metalloprotease</keyword>
<evidence type="ECO:0000256" key="1">
    <source>
        <dbReference type="ARBA" id="ARBA00022670"/>
    </source>
</evidence>
<evidence type="ECO:0000259" key="6">
    <source>
        <dbReference type="PROSITE" id="PS50249"/>
    </source>
</evidence>
<dbReference type="SUPFAM" id="SSF102712">
    <property type="entry name" value="JAB1/MPN domain"/>
    <property type="match status" value="1"/>
</dbReference>
<sequence>MISLAADKLEEARQHALDEYPYECCGIIIGKPDSDKDDILFRCTNIQNKLHEKDPETFVRDARTAFYIDPKELMGILREAEQKKLAIKLFYHSHPEHDAYFSEEDKAMALFDGQPTYPEARYLVISVYNREIRDQAFFEWDSDSQSFEKRV</sequence>
<evidence type="ECO:0000313" key="8">
    <source>
        <dbReference type="Proteomes" id="UP000011704"/>
    </source>
</evidence>
<keyword evidence="1" id="KW-0645">Protease</keyword>
<keyword evidence="2" id="KW-0479">Metal-binding</keyword>
<dbReference type="Pfam" id="PF14464">
    <property type="entry name" value="Prok-JAB"/>
    <property type="match status" value="1"/>
</dbReference>
<dbReference type="GO" id="GO:0006508">
    <property type="term" value="P:proteolysis"/>
    <property type="evidence" value="ECO:0007669"/>
    <property type="project" value="UniProtKB-KW"/>
</dbReference>
<dbReference type="InterPro" id="IPR037518">
    <property type="entry name" value="MPN"/>
</dbReference>